<feature type="non-terminal residue" evidence="2">
    <location>
        <position position="1"/>
    </location>
</feature>
<name>A0A850XMF6_PIACA</name>
<dbReference type="Proteomes" id="UP000653271">
    <property type="component" value="Unassembled WGS sequence"/>
</dbReference>
<evidence type="ECO:0000256" key="1">
    <source>
        <dbReference type="SAM" id="MobiDB-lite"/>
    </source>
</evidence>
<protein>
    <submittedName>
        <fullName evidence="2">S12A6 protein</fullName>
    </submittedName>
</protein>
<feature type="region of interest" description="Disordered" evidence="1">
    <location>
        <begin position="1"/>
        <end position="58"/>
    </location>
</feature>
<keyword evidence="3" id="KW-1185">Reference proteome</keyword>
<proteinExistence type="predicted"/>
<dbReference type="OrthoDB" id="9397983at2759"/>
<evidence type="ECO:0000313" key="3">
    <source>
        <dbReference type="Proteomes" id="UP000653271"/>
    </source>
</evidence>
<dbReference type="EMBL" id="WAAB01025671">
    <property type="protein sequence ID" value="NWH82731.1"/>
    <property type="molecule type" value="Genomic_DNA"/>
</dbReference>
<comment type="caution">
    <text evidence="2">The sequence shown here is derived from an EMBL/GenBank/DDBJ whole genome shotgun (WGS) entry which is preliminary data.</text>
</comment>
<feature type="compositionally biased region" description="Low complexity" evidence="1">
    <location>
        <begin position="7"/>
        <end position="16"/>
    </location>
</feature>
<feature type="compositionally biased region" description="Low complexity" evidence="1">
    <location>
        <begin position="23"/>
        <end position="38"/>
    </location>
</feature>
<reference evidence="2" key="1">
    <citation type="submission" date="2019-09" db="EMBL/GenBank/DDBJ databases">
        <title>Bird 10,000 Genomes (B10K) Project - Family phase.</title>
        <authorList>
            <person name="Zhang G."/>
        </authorList>
    </citation>
    <scope>NUCLEOTIDE SEQUENCE</scope>
    <source>
        <strain evidence="2">B10K-DU-008-47</strain>
        <tissue evidence="2">Mixed tissue sample</tissue>
    </source>
</reference>
<accession>A0A850XMF6</accession>
<sequence>TDLPVTPAAAMSSSSSPEPPSPSSSRPPGSSASPSPSAEAPPPRVVPIPHDGDTGPPQELALFEEELATRPRVPAVLRRMAPYSALSPDSDRGPGPRPGALRAVALPALQTPLGLVLVLRLPWVVATGGLLQAGAIALLLGACV</sequence>
<feature type="non-terminal residue" evidence="2">
    <location>
        <position position="144"/>
    </location>
</feature>
<organism evidence="2 3">
    <name type="scientific">Piaya cayana</name>
    <name type="common">Common squirrel cuckoo</name>
    <dbReference type="NCBI Taxonomy" id="33601"/>
    <lineage>
        <taxon>Eukaryota</taxon>
        <taxon>Metazoa</taxon>
        <taxon>Chordata</taxon>
        <taxon>Craniata</taxon>
        <taxon>Vertebrata</taxon>
        <taxon>Euteleostomi</taxon>
        <taxon>Archelosauria</taxon>
        <taxon>Archosauria</taxon>
        <taxon>Dinosauria</taxon>
        <taxon>Saurischia</taxon>
        <taxon>Theropoda</taxon>
        <taxon>Coelurosauria</taxon>
        <taxon>Aves</taxon>
        <taxon>Neognathae</taxon>
        <taxon>Neoaves</taxon>
        <taxon>Otidimorphae</taxon>
        <taxon>Cuculiformes</taxon>
        <taxon>Coccyzidae</taxon>
        <taxon>Piaya</taxon>
    </lineage>
</organism>
<gene>
    <name evidence="2" type="primary">Slc12a6</name>
    <name evidence="2" type="ORF">PIACAY_R14574</name>
</gene>
<dbReference type="AlphaFoldDB" id="A0A850XMF6"/>
<evidence type="ECO:0000313" key="2">
    <source>
        <dbReference type="EMBL" id="NWH82731.1"/>
    </source>
</evidence>